<sequence>MSLKVKIILFSTIISALTIIAVQLLFFSGINNLISPVFITIIGILILLVIYWIAVDLIFQKLIYLIEIAQTIANGNLNVRLKKSYLGRDDEIGIVSRAFYFMLLKIRQTLNSLEDKVRIRTEELANAKATDEAMLTSIADAVTAVDKNGNIIFINDKAEMMFSWEKQEVIGKNILSVWQLKIDVNKEVNFENHPILMALSGHKIFLTMKDNYWCYRDNNVPFPVNVSVSPIFLDQKIIGAIIITRDITDDKKIDKAKTEFVSLASHQLRTPLSAINWFVEMINSGETGEINQTQKKYLEIIQNTSKRMSELVNSLLNVTRIELGNFSIEPQPYDIISLAKMTITELQPEINGKNIIIEQDFDTTLNHIPIDIKLTTMIFQNLLSNAIKYSYQNGKIKFSIKKMNIDIYIIVEDNGIGIPKNDHAKIFSKFYRASNTTKIRSEGTGLGLYIIKNIIEQIQGKIWFTSEDNKGSTFYITFPVSGMIKREGQKKLS</sequence>
<dbReference type="PROSITE" id="PS50885">
    <property type="entry name" value="HAMP"/>
    <property type="match status" value="1"/>
</dbReference>
<keyword evidence="9" id="KW-0067">ATP-binding</keyword>
<dbReference type="PROSITE" id="PS50112">
    <property type="entry name" value="PAS"/>
    <property type="match status" value="1"/>
</dbReference>
<dbReference type="GO" id="GO:0000156">
    <property type="term" value="F:phosphorelay response regulator activity"/>
    <property type="evidence" value="ECO:0007669"/>
    <property type="project" value="TreeGrafter"/>
</dbReference>
<evidence type="ECO:0000313" key="17">
    <source>
        <dbReference type="EMBL" id="OGG02375.1"/>
    </source>
</evidence>
<dbReference type="InterPro" id="IPR003661">
    <property type="entry name" value="HisK_dim/P_dom"/>
</dbReference>
<protein>
    <recommendedName>
        <fullName evidence="3">histidine kinase</fullName>
        <ecNumber evidence="3">2.7.13.3</ecNumber>
    </recommendedName>
</protein>
<dbReference type="GO" id="GO:0030295">
    <property type="term" value="F:protein kinase activator activity"/>
    <property type="evidence" value="ECO:0007669"/>
    <property type="project" value="TreeGrafter"/>
</dbReference>
<dbReference type="GO" id="GO:0000155">
    <property type="term" value="F:phosphorelay sensor kinase activity"/>
    <property type="evidence" value="ECO:0007669"/>
    <property type="project" value="InterPro"/>
</dbReference>
<dbReference type="PANTHER" id="PTHR42878">
    <property type="entry name" value="TWO-COMPONENT HISTIDINE KINASE"/>
    <property type="match status" value="1"/>
</dbReference>
<evidence type="ECO:0000256" key="5">
    <source>
        <dbReference type="ARBA" id="ARBA00022679"/>
    </source>
</evidence>
<dbReference type="FunFam" id="1.10.287.130:FF:000001">
    <property type="entry name" value="Two-component sensor histidine kinase"/>
    <property type="match status" value="1"/>
</dbReference>
<dbReference type="FunFam" id="3.30.565.10:FF:000006">
    <property type="entry name" value="Sensor histidine kinase WalK"/>
    <property type="match status" value="1"/>
</dbReference>
<comment type="catalytic activity">
    <reaction evidence="1">
        <text>ATP + protein L-histidine = ADP + protein N-phospho-L-histidine.</text>
        <dbReference type="EC" id="2.7.13.3"/>
    </reaction>
</comment>
<evidence type="ECO:0000259" key="16">
    <source>
        <dbReference type="PROSITE" id="PS50885"/>
    </source>
</evidence>
<evidence type="ECO:0000259" key="15">
    <source>
        <dbReference type="PROSITE" id="PS50112"/>
    </source>
</evidence>
<dbReference type="SMART" id="SM00091">
    <property type="entry name" value="PAS"/>
    <property type="match status" value="1"/>
</dbReference>
<dbReference type="Gene3D" id="3.30.565.10">
    <property type="entry name" value="Histidine kinase-like ATPase, C-terminal domain"/>
    <property type="match status" value="1"/>
</dbReference>
<dbReference type="CDD" id="cd00130">
    <property type="entry name" value="PAS"/>
    <property type="match status" value="1"/>
</dbReference>
<feature type="transmembrane region" description="Helical" evidence="13">
    <location>
        <begin position="33"/>
        <end position="54"/>
    </location>
</feature>
<dbReference type="GO" id="GO:0016020">
    <property type="term" value="C:membrane"/>
    <property type="evidence" value="ECO:0007669"/>
    <property type="project" value="UniProtKB-SubCell"/>
</dbReference>
<dbReference type="PROSITE" id="PS50109">
    <property type="entry name" value="HIS_KIN"/>
    <property type="match status" value="1"/>
</dbReference>
<dbReference type="Gene3D" id="1.10.287.130">
    <property type="match status" value="1"/>
</dbReference>
<dbReference type="CDD" id="cd00075">
    <property type="entry name" value="HATPase"/>
    <property type="match status" value="1"/>
</dbReference>
<keyword evidence="5" id="KW-0808">Transferase</keyword>
<comment type="subcellular location">
    <subcellularLocation>
        <location evidence="2">Membrane</location>
        <topology evidence="2">Multi-pass membrane protein</topology>
    </subcellularLocation>
</comment>
<keyword evidence="7" id="KW-0547">Nucleotide-binding</keyword>
<dbReference type="SUPFAM" id="SSF55785">
    <property type="entry name" value="PYP-like sensor domain (PAS domain)"/>
    <property type="match status" value="1"/>
</dbReference>
<evidence type="ECO:0000256" key="7">
    <source>
        <dbReference type="ARBA" id="ARBA00022741"/>
    </source>
</evidence>
<keyword evidence="8" id="KW-0418">Kinase</keyword>
<dbReference type="PANTHER" id="PTHR42878:SF7">
    <property type="entry name" value="SENSOR HISTIDINE KINASE GLRK"/>
    <property type="match status" value="1"/>
</dbReference>
<dbReference type="InterPro" id="IPR050351">
    <property type="entry name" value="BphY/WalK/GraS-like"/>
</dbReference>
<feature type="domain" description="HAMP" evidence="16">
    <location>
        <begin position="56"/>
        <end position="111"/>
    </location>
</feature>
<keyword evidence="10 13" id="KW-1133">Transmembrane helix</keyword>
<evidence type="ECO:0000256" key="8">
    <source>
        <dbReference type="ARBA" id="ARBA00022777"/>
    </source>
</evidence>
<evidence type="ECO:0000256" key="4">
    <source>
        <dbReference type="ARBA" id="ARBA00022553"/>
    </source>
</evidence>
<evidence type="ECO:0000256" key="11">
    <source>
        <dbReference type="ARBA" id="ARBA00023012"/>
    </source>
</evidence>
<dbReference type="GO" id="GO:0007234">
    <property type="term" value="P:osmosensory signaling via phosphorelay pathway"/>
    <property type="evidence" value="ECO:0007669"/>
    <property type="project" value="TreeGrafter"/>
</dbReference>
<evidence type="ECO:0000256" key="2">
    <source>
        <dbReference type="ARBA" id="ARBA00004141"/>
    </source>
</evidence>
<dbReference type="GO" id="GO:0005524">
    <property type="term" value="F:ATP binding"/>
    <property type="evidence" value="ECO:0007669"/>
    <property type="project" value="UniProtKB-KW"/>
</dbReference>
<dbReference type="Pfam" id="PF13426">
    <property type="entry name" value="PAS_9"/>
    <property type="match status" value="1"/>
</dbReference>
<dbReference type="EMBL" id="MFJA01000064">
    <property type="protein sequence ID" value="OGG02375.1"/>
    <property type="molecule type" value="Genomic_DNA"/>
</dbReference>
<keyword evidence="11" id="KW-0902">Two-component regulatory system</keyword>
<proteinExistence type="predicted"/>
<dbReference type="CDD" id="cd06225">
    <property type="entry name" value="HAMP"/>
    <property type="match status" value="1"/>
</dbReference>
<evidence type="ECO:0000256" key="10">
    <source>
        <dbReference type="ARBA" id="ARBA00022989"/>
    </source>
</evidence>
<dbReference type="SMART" id="SM00388">
    <property type="entry name" value="HisKA"/>
    <property type="match status" value="1"/>
</dbReference>
<dbReference type="Proteomes" id="UP000176665">
    <property type="component" value="Unassembled WGS sequence"/>
</dbReference>
<dbReference type="Gene3D" id="3.30.450.20">
    <property type="entry name" value="PAS domain"/>
    <property type="match status" value="1"/>
</dbReference>
<feature type="domain" description="PAS" evidence="15">
    <location>
        <begin position="127"/>
        <end position="175"/>
    </location>
</feature>
<reference evidence="17 18" key="1">
    <citation type="journal article" date="2016" name="Nat. Commun.">
        <title>Thousands of microbial genomes shed light on interconnected biogeochemical processes in an aquifer system.</title>
        <authorList>
            <person name="Anantharaman K."/>
            <person name="Brown C.T."/>
            <person name="Hug L.A."/>
            <person name="Sharon I."/>
            <person name="Castelle C.J."/>
            <person name="Probst A.J."/>
            <person name="Thomas B.C."/>
            <person name="Singh A."/>
            <person name="Wilkins M.J."/>
            <person name="Karaoz U."/>
            <person name="Brodie E.L."/>
            <person name="Williams K.H."/>
            <person name="Hubbard S.S."/>
            <person name="Banfield J.F."/>
        </authorList>
    </citation>
    <scope>NUCLEOTIDE SEQUENCE [LARGE SCALE GENOMIC DNA]</scope>
</reference>
<dbReference type="STRING" id="1798371.A2W14_00450"/>
<dbReference type="NCBIfam" id="TIGR00229">
    <property type="entry name" value="sensory_box"/>
    <property type="match status" value="1"/>
</dbReference>
<dbReference type="CDD" id="cd00082">
    <property type="entry name" value="HisKA"/>
    <property type="match status" value="1"/>
</dbReference>
<dbReference type="InterPro" id="IPR000014">
    <property type="entry name" value="PAS"/>
</dbReference>
<dbReference type="InterPro" id="IPR003660">
    <property type="entry name" value="HAMP_dom"/>
</dbReference>
<evidence type="ECO:0000256" key="3">
    <source>
        <dbReference type="ARBA" id="ARBA00012438"/>
    </source>
</evidence>
<gene>
    <name evidence="17" type="ORF">A2W14_00450</name>
</gene>
<evidence type="ECO:0000256" key="6">
    <source>
        <dbReference type="ARBA" id="ARBA00022692"/>
    </source>
</evidence>
<evidence type="ECO:0000256" key="12">
    <source>
        <dbReference type="ARBA" id="ARBA00023136"/>
    </source>
</evidence>
<dbReference type="AlphaFoldDB" id="A0A1F5YQJ4"/>
<dbReference type="Pfam" id="PF00512">
    <property type="entry name" value="HisKA"/>
    <property type="match status" value="1"/>
</dbReference>
<dbReference type="InterPro" id="IPR036097">
    <property type="entry name" value="HisK_dim/P_sf"/>
</dbReference>
<evidence type="ECO:0000313" key="18">
    <source>
        <dbReference type="Proteomes" id="UP000176665"/>
    </source>
</evidence>
<dbReference type="Gene3D" id="6.10.340.10">
    <property type="match status" value="1"/>
</dbReference>
<dbReference type="Pfam" id="PF02518">
    <property type="entry name" value="HATPase_c"/>
    <property type="match status" value="1"/>
</dbReference>
<dbReference type="InterPro" id="IPR036890">
    <property type="entry name" value="HATPase_C_sf"/>
</dbReference>
<dbReference type="SUPFAM" id="SSF47384">
    <property type="entry name" value="Homodimeric domain of signal transducing histidine kinase"/>
    <property type="match status" value="1"/>
</dbReference>
<organism evidence="17 18">
    <name type="scientific">Candidatus Gottesmanbacteria bacterium RBG_16_37_8</name>
    <dbReference type="NCBI Taxonomy" id="1798371"/>
    <lineage>
        <taxon>Bacteria</taxon>
        <taxon>Candidatus Gottesmaniibacteriota</taxon>
    </lineage>
</organism>
<dbReference type="SUPFAM" id="SSF158472">
    <property type="entry name" value="HAMP domain-like"/>
    <property type="match status" value="1"/>
</dbReference>
<dbReference type="PRINTS" id="PR00344">
    <property type="entry name" value="BCTRLSENSOR"/>
</dbReference>
<keyword evidence="4" id="KW-0597">Phosphoprotein</keyword>
<dbReference type="InterPro" id="IPR004358">
    <property type="entry name" value="Sig_transdc_His_kin-like_C"/>
</dbReference>
<comment type="caution">
    <text evidence="17">The sequence shown here is derived from an EMBL/GenBank/DDBJ whole genome shotgun (WGS) entry which is preliminary data.</text>
</comment>
<feature type="transmembrane region" description="Helical" evidence="13">
    <location>
        <begin position="7"/>
        <end position="27"/>
    </location>
</feature>
<feature type="domain" description="Histidine kinase" evidence="14">
    <location>
        <begin position="263"/>
        <end position="482"/>
    </location>
</feature>
<dbReference type="EC" id="2.7.13.3" evidence="3"/>
<keyword evidence="6 13" id="KW-0812">Transmembrane</keyword>
<evidence type="ECO:0000256" key="13">
    <source>
        <dbReference type="SAM" id="Phobius"/>
    </source>
</evidence>
<dbReference type="InterPro" id="IPR035965">
    <property type="entry name" value="PAS-like_dom_sf"/>
</dbReference>
<evidence type="ECO:0000256" key="1">
    <source>
        <dbReference type="ARBA" id="ARBA00000085"/>
    </source>
</evidence>
<evidence type="ECO:0000259" key="14">
    <source>
        <dbReference type="PROSITE" id="PS50109"/>
    </source>
</evidence>
<name>A0A1F5YQJ4_9BACT</name>
<dbReference type="SMART" id="SM00387">
    <property type="entry name" value="HATPase_c"/>
    <property type="match status" value="1"/>
</dbReference>
<dbReference type="InterPro" id="IPR003594">
    <property type="entry name" value="HATPase_dom"/>
</dbReference>
<keyword evidence="12 13" id="KW-0472">Membrane</keyword>
<evidence type="ECO:0000256" key="9">
    <source>
        <dbReference type="ARBA" id="ARBA00022840"/>
    </source>
</evidence>
<dbReference type="SUPFAM" id="SSF55874">
    <property type="entry name" value="ATPase domain of HSP90 chaperone/DNA topoisomerase II/histidine kinase"/>
    <property type="match status" value="1"/>
</dbReference>
<dbReference type="InterPro" id="IPR005467">
    <property type="entry name" value="His_kinase_dom"/>
</dbReference>
<accession>A0A1F5YQJ4</accession>